<dbReference type="Pfam" id="PF00583">
    <property type="entry name" value="Acetyltransf_1"/>
    <property type="match status" value="1"/>
</dbReference>
<sequence>MRIVLDDLTAPAVRDLIAEHLDEMHATSPAESVHALPLAALESPDVTVWSAWDGDEVLGCGALKELDAAHGEIKSMRTREAARGRGVGASILQTILAEAVERGYRRVSLETGSEEHFAPARRLYARHGFVECPPFGDYTDDPLSVFMTRELTGA</sequence>
<name>A0A1B9NCJ5_9MICO</name>
<comment type="caution">
    <text evidence="3">The sequence shown here is derived from an EMBL/GenBank/DDBJ whole genome shotgun (WGS) entry which is preliminary data.</text>
</comment>
<dbReference type="CDD" id="cd04301">
    <property type="entry name" value="NAT_SF"/>
    <property type="match status" value="1"/>
</dbReference>
<evidence type="ECO:0000256" key="1">
    <source>
        <dbReference type="ARBA" id="ARBA00022679"/>
    </source>
</evidence>
<gene>
    <name evidence="3" type="ORF">A7J15_05635</name>
</gene>
<dbReference type="RefSeq" id="WP_067025792.1">
    <property type="nucleotide sequence ID" value="NZ_CP038256.1"/>
</dbReference>
<dbReference type="PROSITE" id="PS51186">
    <property type="entry name" value="GNAT"/>
    <property type="match status" value="1"/>
</dbReference>
<reference evidence="3 4" key="1">
    <citation type="submission" date="2016-05" db="EMBL/GenBank/DDBJ databases">
        <authorList>
            <person name="Lavstsen T."/>
            <person name="Jespersen J.S."/>
        </authorList>
    </citation>
    <scope>NUCLEOTIDE SEQUENCE [LARGE SCALE GENOMIC DNA]</scope>
    <source>
        <strain evidence="3 4">YLB-01</strain>
    </source>
</reference>
<dbReference type="PANTHER" id="PTHR43877">
    <property type="entry name" value="AMINOALKYLPHOSPHONATE N-ACETYLTRANSFERASE-RELATED-RELATED"/>
    <property type="match status" value="1"/>
</dbReference>
<dbReference type="InterPro" id="IPR000182">
    <property type="entry name" value="GNAT_dom"/>
</dbReference>
<dbReference type="OrthoDB" id="9803233at2"/>
<dbReference type="AlphaFoldDB" id="A0A1B9NCJ5"/>
<evidence type="ECO:0000256" key="2">
    <source>
        <dbReference type="ARBA" id="ARBA00023315"/>
    </source>
</evidence>
<dbReference type="PANTHER" id="PTHR43877:SF5">
    <property type="entry name" value="BLL8307 PROTEIN"/>
    <property type="match status" value="1"/>
</dbReference>
<dbReference type="EMBL" id="LXMD01000022">
    <property type="protein sequence ID" value="OCG74320.1"/>
    <property type="molecule type" value="Genomic_DNA"/>
</dbReference>
<evidence type="ECO:0000313" key="4">
    <source>
        <dbReference type="Proteomes" id="UP000093355"/>
    </source>
</evidence>
<evidence type="ECO:0000313" key="3">
    <source>
        <dbReference type="EMBL" id="OCG74320.1"/>
    </source>
</evidence>
<dbReference type="InterPro" id="IPR016181">
    <property type="entry name" value="Acyl_CoA_acyltransferase"/>
</dbReference>
<dbReference type="InterPro" id="IPR050832">
    <property type="entry name" value="Bact_Acetyltransf"/>
</dbReference>
<keyword evidence="2" id="KW-0012">Acyltransferase</keyword>
<dbReference type="STRING" id="904291.A7J15_05635"/>
<dbReference type="GO" id="GO:0016747">
    <property type="term" value="F:acyltransferase activity, transferring groups other than amino-acyl groups"/>
    <property type="evidence" value="ECO:0007669"/>
    <property type="project" value="InterPro"/>
</dbReference>
<organism evidence="3 4">
    <name type="scientific">Microbacterium sediminis</name>
    <dbReference type="NCBI Taxonomy" id="904291"/>
    <lineage>
        <taxon>Bacteria</taxon>
        <taxon>Bacillati</taxon>
        <taxon>Actinomycetota</taxon>
        <taxon>Actinomycetes</taxon>
        <taxon>Micrococcales</taxon>
        <taxon>Microbacteriaceae</taxon>
        <taxon>Microbacterium</taxon>
    </lineage>
</organism>
<keyword evidence="4" id="KW-1185">Reference proteome</keyword>
<protein>
    <submittedName>
        <fullName evidence="3">GCN5 family acetyltransferase</fullName>
    </submittedName>
</protein>
<dbReference type="SUPFAM" id="SSF55729">
    <property type="entry name" value="Acyl-CoA N-acyltransferases (Nat)"/>
    <property type="match status" value="1"/>
</dbReference>
<dbReference type="Proteomes" id="UP000093355">
    <property type="component" value="Unassembled WGS sequence"/>
</dbReference>
<keyword evidence="1 3" id="KW-0808">Transferase</keyword>
<proteinExistence type="predicted"/>
<dbReference type="Gene3D" id="3.40.630.30">
    <property type="match status" value="1"/>
</dbReference>
<accession>A0A1B9NCJ5</accession>